<dbReference type="AlphaFoldDB" id="A0A2M6WWK4"/>
<evidence type="ECO:0000313" key="1">
    <source>
        <dbReference type="EMBL" id="PIT97188.1"/>
    </source>
</evidence>
<sequence length="323" mass="35096">MKQMGLDFRVAFSSEEGLDKLIVSVLTQVLDCRFVGFGPNVNRMATAFPCDFGTELPNAVLLSDAFGCLRSDFTKGVRSVTSPYGEAGRLLHADDIAFVAERVCLGTSSRPADTSELASIGMKVGLLPNLLAHFLEAGGDSVFTSTNDHLDRVAGMLKDPAGGKHLIIDPMYWGGPASSPITPAAVREKIKQKCNRLGVTLHLPFEQTLSIPYSLNFVQFDDGRVMMTSGDEPLAKLIAEIVGDDKVVTTATPIFMYPTARFAGIRCLVGQVPTIFFKKHTGDPVNNWTPLRTPTVPVLIHKFPSKFFKINLNLKTSSKAGFI</sequence>
<reference evidence="2" key="1">
    <citation type="submission" date="2017-09" db="EMBL/GenBank/DDBJ databases">
        <title>Depth-based differentiation of microbial function through sediment-hosted aquifers and enrichment of novel symbionts in the deep terrestrial subsurface.</title>
        <authorList>
            <person name="Probst A.J."/>
            <person name="Ladd B."/>
            <person name="Jarett J.K."/>
            <person name="Geller-Mcgrath D.E."/>
            <person name="Sieber C.M.K."/>
            <person name="Emerson J.B."/>
            <person name="Anantharaman K."/>
            <person name="Thomas B.C."/>
            <person name="Malmstrom R."/>
            <person name="Stieglmeier M."/>
            <person name="Klingl A."/>
            <person name="Woyke T."/>
            <person name="Ryan C.M."/>
            <person name="Banfield J.F."/>
        </authorList>
    </citation>
    <scope>NUCLEOTIDE SEQUENCE [LARGE SCALE GENOMIC DNA]</scope>
</reference>
<comment type="caution">
    <text evidence="1">The sequence shown here is derived from an EMBL/GenBank/DDBJ whole genome shotgun (WGS) entry which is preliminary data.</text>
</comment>
<evidence type="ECO:0000313" key="2">
    <source>
        <dbReference type="Proteomes" id="UP000228596"/>
    </source>
</evidence>
<name>A0A2M6WWK4_9BACT</name>
<accession>A0A2M6WWK4</accession>
<proteinExistence type="predicted"/>
<organism evidence="1 2">
    <name type="scientific">Candidatus Berkelbacteria bacterium CG10_big_fil_rev_8_21_14_0_10_41_12</name>
    <dbReference type="NCBI Taxonomy" id="1974513"/>
    <lineage>
        <taxon>Bacteria</taxon>
        <taxon>Candidatus Berkelbacteria</taxon>
    </lineage>
</organism>
<protein>
    <submittedName>
        <fullName evidence="1">Uncharacterized protein</fullName>
    </submittedName>
</protein>
<gene>
    <name evidence="1" type="ORF">COT77_02880</name>
</gene>
<dbReference type="EMBL" id="PEZV01000030">
    <property type="protein sequence ID" value="PIT97188.1"/>
    <property type="molecule type" value="Genomic_DNA"/>
</dbReference>
<dbReference type="Proteomes" id="UP000228596">
    <property type="component" value="Unassembled WGS sequence"/>
</dbReference>